<evidence type="ECO:0000313" key="6">
    <source>
        <dbReference type="Proteomes" id="UP001337655"/>
    </source>
</evidence>
<dbReference type="Proteomes" id="UP001337655">
    <property type="component" value="Unassembled WGS sequence"/>
</dbReference>
<evidence type="ECO:0000313" key="5">
    <source>
        <dbReference type="EMBL" id="KAK5171313.1"/>
    </source>
</evidence>
<dbReference type="PANTHER" id="PTHR23240">
    <property type="entry name" value="DNA CROSS-LINK REPAIR PROTEIN PSO2/SNM1-RELATED"/>
    <property type="match status" value="1"/>
</dbReference>
<gene>
    <name evidence="5" type="ORF">LTR77_004457</name>
</gene>
<dbReference type="GO" id="GO:0036297">
    <property type="term" value="P:interstrand cross-link repair"/>
    <property type="evidence" value="ECO:0007669"/>
    <property type="project" value="TreeGrafter"/>
</dbReference>
<feature type="region of interest" description="Disordered" evidence="4">
    <location>
        <begin position="523"/>
        <end position="555"/>
    </location>
</feature>
<dbReference type="Gene3D" id="3.60.15.10">
    <property type="entry name" value="Ribonuclease Z/Hydroxyacylglutathione hydrolase-like"/>
    <property type="match status" value="1"/>
</dbReference>
<evidence type="ECO:0000256" key="1">
    <source>
        <dbReference type="ARBA" id="ARBA00022722"/>
    </source>
</evidence>
<evidence type="ECO:0000256" key="2">
    <source>
        <dbReference type="ARBA" id="ARBA00022801"/>
    </source>
</evidence>
<keyword evidence="6" id="KW-1185">Reference proteome</keyword>
<sequence>MSTFDGKVKEFPDVRIDSFRNEPNSRPPLAFFLSHVHSDHLLGLETCKSPFIYCSPGTRDILLRLEKYPHRMNFAKGILETRKQTYRHLKKLLKAIPLETPTVIELSPGSKIRVTLFDANHCVGAVMFLIEGGGKAVLYTGDIRSEKWWVDSLTRHPALIPYAASPDGGAIKTLDCIYLDTTFVVSGREDPYCHFPSKAEGIRELLQKVSQYPDDTLFYVEAWTFGYEDVWLALSKFLGCQVHVDEYRHGLYRALANGIEPKAPEAVKMIGFACGNHFQQGCLAQHWNRIHSCEKGTSCEVWSKDFVRITPIVTRHNGVEMAELGTGGGQGDLAQQHELEFLDPSSVGQLMALCATKLQGQPQLLASVLNLLAGVMKEGTYSIDLEDFKPYCETEQAGGETQTDLGDMSLDNLVSTLARLVTKAKTGTAESVRQSKAATRPVSRRRADGLPTQITFPYSRHASYNELCLLVDAFKPRDINPCTVDEKHWRPQSSMGALFGHLYNDVPTFTHDDTMFNMRLPNEPIKTEHTRPTSPSDGSEPDIALMQQANDGGGVPVLVRQPAVEPIVIPSDDSQGGDLGEEHIRHVSDRAPAENDEQQYGLENNMQPAATQVFGWSNRGRSETPTQTRNARRAEKKKLTFLKEQNLLPSQSTLKDMRQWEQSNGDWMARILPKEILAHNIDPPARNTGSRRNADGTDSVDPSRREQEQLWSHSTAKLPVHPSQTDLFWPLDNAARFFESREHRELREVPSTAPTARIHHNGNDQLPSKWPSLTAIETRSVSPLRNRWLKRMADCQASKDDEQPAAVDKKLKQDLEPGRVVHSTRPGTAQRSMERTPVSSGNARPSRHSVSLPTTMAFRLEAGDAAKGVGGLSWFDVGLVSVGGHQTREEEL</sequence>
<dbReference type="GO" id="GO:0006303">
    <property type="term" value="P:double-strand break repair via nonhomologous end joining"/>
    <property type="evidence" value="ECO:0007669"/>
    <property type="project" value="TreeGrafter"/>
</dbReference>
<name>A0AAV9PH11_9PEZI</name>
<proteinExistence type="predicted"/>
<dbReference type="InterPro" id="IPR036866">
    <property type="entry name" value="RibonucZ/Hydroxyglut_hydro"/>
</dbReference>
<reference evidence="5 6" key="1">
    <citation type="submission" date="2023-08" db="EMBL/GenBank/DDBJ databases">
        <title>Black Yeasts Isolated from many extreme environments.</title>
        <authorList>
            <person name="Coleine C."/>
            <person name="Stajich J.E."/>
            <person name="Selbmann L."/>
        </authorList>
    </citation>
    <scope>NUCLEOTIDE SEQUENCE [LARGE SCALE GENOMIC DNA]</scope>
    <source>
        <strain evidence="5 6">CCFEE 5935</strain>
    </source>
</reference>
<keyword evidence="1" id="KW-0540">Nuclease</keyword>
<evidence type="ECO:0008006" key="7">
    <source>
        <dbReference type="Google" id="ProtNLM"/>
    </source>
</evidence>
<dbReference type="PANTHER" id="PTHR23240:SF8">
    <property type="entry name" value="PROTEIN ARTEMIS"/>
    <property type="match status" value="1"/>
</dbReference>
<dbReference type="GO" id="GO:0003684">
    <property type="term" value="F:damaged DNA binding"/>
    <property type="evidence" value="ECO:0007669"/>
    <property type="project" value="TreeGrafter"/>
</dbReference>
<dbReference type="AlphaFoldDB" id="A0AAV9PH11"/>
<evidence type="ECO:0000256" key="4">
    <source>
        <dbReference type="SAM" id="MobiDB-lite"/>
    </source>
</evidence>
<dbReference type="GO" id="GO:0035312">
    <property type="term" value="F:5'-3' DNA exonuclease activity"/>
    <property type="evidence" value="ECO:0007669"/>
    <property type="project" value="TreeGrafter"/>
</dbReference>
<feature type="region of interest" description="Disordered" evidence="4">
    <location>
        <begin position="796"/>
        <end position="849"/>
    </location>
</feature>
<organism evidence="5 6">
    <name type="scientific">Saxophila tyrrhenica</name>
    <dbReference type="NCBI Taxonomy" id="1690608"/>
    <lineage>
        <taxon>Eukaryota</taxon>
        <taxon>Fungi</taxon>
        <taxon>Dikarya</taxon>
        <taxon>Ascomycota</taxon>
        <taxon>Pezizomycotina</taxon>
        <taxon>Dothideomycetes</taxon>
        <taxon>Dothideomycetidae</taxon>
        <taxon>Mycosphaerellales</taxon>
        <taxon>Extremaceae</taxon>
        <taxon>Saxophila</taxon>
    </lineage>
</organism>
<evidence type="ECO:0000256" key="3">
    <source>
        <dbReference type="ARBA" id="ARBA00022839"/>
    </source>
</evidence>
<dbReference type="SUPFAM" id="SSF56281">
    <property type="entry name" value="Metallo-hydrolase/oxidoreductase"/>
    <property type="match status" value="1"/>
</dbReference>
<keyword evidence="3" id="KW-0269">Exonuclease</keyword>
<dbReference type="RefSeq" id="XP_064660341.1">
    <property type="nucleotide sequence ID" value="XM_064801711.1"/>
</dbReference>
<keyword evidence="2" id="KW-0378">Hydrolase</keyword>
<feature type="compositionally biased region" description="Basic and acidic residues" evidence="4">
    <location>
        <begin position="796"/>
        <end position="819"/>
    </location>
</feature>
<accession>A0AAV9PH11</accession>
<dbReference type="Pfam" id="PF23023">
    <property type="entry name" value="Anti-Pycsar_Apyc1"/>
    <property type="match status" value="1"/>
</dbReference>
<feature type="region of interest" description="Disordered" evidence="4">
    <location>
        <begin position="678"/>
        <end position="714"/>
    </location>
</feature>
<dbReference type="GO" id="GO:0000723">
    <property type="term" value="P:telomere maintenance"/>
    <property type="evidence" value="ECO:0007669"/>
    <property type="project" value="TreeGrafter"/>
</dbReference>
<comment type="caution">
    <text evidence="5">The sequence shown here is derived from an EMBL/GenBank/DDBJ whole genome shotgun (WGS) entry which is preliminary data.</text>
</comment>
<feature type="compositionally biased region" description="Polar residues" evidence="4">
    <location>
        <begin position="825"/>
        <end position="849"/>
    </location>
</feature>
<dbReference type="EMBL" id="JAVRRT010000006">
    <property type="protein sequence ID" value="KAK5171313.1"/>
    <property type="molecule type" value="Genomic_DNA"/>
</dbReference>
<dbReference type="GeneID" id="89925803"/>
<protein>
    <recommendedName>
        <fullName evidence="7">Metallo-beta-lactamase domain-containing protein</fullName>
    </recommendedName>
</protein>
<feature type="region of interest" description="Disordered" evidence="4">
    <location>
        <begin position="617"/>
        <end position="637"/>
    </location>
</feature>